<feature type="binding site" evidence="5">
    <location>
        <position position="43"/>
    </location>
    <ligand>
        <name>ATP</name>
        <dbReference type="ChEBI" id="CHEBI:30616"/>
    </ligand>
</feature>
<dbReference type="Gene3D" id="1.10.510.10">
    <property type="entry name" value="Transferase(Phosphotransferase) domain 1"/>
    <property type="match status" value="1"/>
</dbReference>
<evidence type="ECO:0000256" key="1">
    <source>
        <dbReference type="ARBA" id="ARBA00022679"/>
    </source>
</evidence>
<dbReference type="InterPro" id="IPR011009">
    <property type="entry name" value="Kinase-like_dom_sf"/>
</dbReference>
<proteinExistence type="predicted"/>
<dbReference type="PROSITE" id="PS00108">
    <property type="entry name" value="PROTEIN_KINASE_ST"/>
    <property type="match status" value="1"/>
</dbReference>
<evidence type="ECO:0000256" key="4">
    <source>
        <dbReference type="ARBA" id="ARBA00022840"/>
    </source>
</evidence>
<evidence type="ECO:0000259" key="6">
    <source>
        <dbReference type="PROSITE" id="PS50011"/>
    </source>
</evidence>
<evidence type="ECO:0000256" key="5">
    <source>
        <dbReference type="PROSITE-ProRule" id="PRU10141"/>
    </source>
</evidence>
<dbReference type="PANTHER" id="PTHR43289">
    <property type="entry name" value="MITOGEN-ACTIVATED PROTEIN KINASE KINASE KINASE 20-RELATED"/>
    <property type="match status" value="1"/>
</dbReference>
<dbReference type="SMART" id="SM00220">
    <property type="entry name" value="S_TKc"/>
    <property type="match status" value="1"/>
</dbReference>
<evidence type="ECO:0000313" key="7">
    <source>
        <dbReference type="EMBL" id="MQY30313.1"/>
    </source>
</evidence>
<dbReference type="PROSITE" id="PS00107">
    <property type="entry name" value="PROTEIN_KINASE_ATP"/>
    <property type="match status" value="1"/>
</dbReference>
<accession>A0A7K0DX06</accession>
<dbReference type="RefSeq" id="WP_153347552.1">
    <property type="nucleotide sequence ID" value="NZ_WEGI01000013.1"/>
</dbReference>
<reference evidence="7 8" key="1">
    <citation type="submission" date="2019-10" db="EMBL/GenBank/DDBJ databases">
        <title>Nocardia macrotermitis sp. nov. and Nocardia aurantia sp. nov., isolated from the gut of fungus growing-termite Macrotermes natalensis.</title>
        <authorList>
            <person name="Benndorf R."/>
            <person name="Schwitalla J."/>
            <person name="Martin K."/>
            <person name="De Beer W."/>
            <person name="Kaster A.-K."/>
            <person name="Vollmers J."/>
            <person name="Poulsen M."/>
            <person name="Beemelmanns C."/>
        </authorList>
    </citation>
    <scope>NUCLEOTIDE SEQUENCE [LARGE SCALE GENOMIC DNA]</scope>
    <source>
        <strain evidence="7 8">RB56</strain>
    </source>
</reference>
<dbReference type="PROSITE" id="PS50011">
    <property type="entry name" value="PROTEIN_KINASE_DOM"/>
    <property type="match status" value="1"/>
</dbReference>
<dbReference type="SUPFAM" id="SSF56112">
    <property type="entry name" value="Protein kinase-like (PK-like)"/>
    <property type="match status" value="1"/>
</dbReference>
<dbReference type="Proteomes" id="UP000431401">
    <property type="component" value="Unassembled WGS sequence"/>
</dbReference>
<keyword evidence="3 7" id="KW-0418">Kinase</keyword>
<dbReference type="GO" id="GO:0005524">
    <property type="term" value="F:ATP binding"/>
    <property type="evidence" value="ECO:0007669"/>
    <property type="project" value="UniProtKB-UniRule"/>
</dbReference>
<keyword evidence="1 7" id="KW-0808">Transferase</keyword>
<dbReference type="AlphaFoldDB" id="A0A7K0DX06"/>
<name>A0A7K0DX06_9NOCA</name>
<keyword evidence="2 5" id="KW-0547">Nucleotide-binding</keyword>
<dbReference type="InterPro" id="IPR008271">
    <property type="entry name" value="Ser/Thr_kinase_AS"/>
</dbReference>
<keyword evidence="8" id="KW-1185">Reference proteome</keyword>
<keyword evidence="4 5" id="KW-0067">ATP-binding</keyword>
<organism evidence="7 8">
    <name type="scientific">Nocardia aurantia</name>
    <dbReference type="NCBI Taxonomy" id="2585199"/>
    <lineage>
        <taxon>Bacteria</taxon>
        <taxon>Bacillati</taxon>
        <taxon>Actinomycetota</taxon>
        <taxon>Actinomycetes</taxon>
        <taxon>Mycobacteriales</taxon>
        <taxon>Nocardiaceae</taxon>
        <taxon>Nocardia</taxon>
    </lineage>
</organism>
<dbReference type="Pfam" id="PF00069">
    <property type="entry name" value="Pkinase"/>
    <property type="match status" value="1"/>
</dbReference>
<dbReference type="EMBL" id="WEGI01000013">
    <property type="protein sequence ID" value="MQY30313.1"/>
    <property type="molecule type" value="Genomic_DNA"/>
</dbReference>
<dbReference type="CDD" id="cd14014">
    <property type="entry name" value="STKc_PknB_like"/>
    <property type="match status" value="1"/>
</dbReference>
<sequence length="617" mass="65053">MKPLGPHDFRTLGHYHLVAVIGQGTMGRVLLGRAPDGRLVAVKVIHRHLAQTPRFRDRFRLEVQASQRVTGAYTAAVMDADPDAGQPWLASVYVAGPALRDVVERYGPLPVGGLGLLAGGLAAALREIHRAGMIHRDLKPANILLGADGPRVIDFGIAHTLDTDLQLTGVGTLLGSPAFMSPEQAEGRPLTPASDIFAAGAVLAAAATGRSPFLGPSVPQTLFNVVHRQADTSGIPEALRPLVDACLAKDPMNRPTPEQLLEMIERIPVSSGWSPAVRQEISAHRSEANRWARSPNTRRFGRRMRWTAAAAVSAVVIGSAILTVATHRPAAVPADPLAGRTLTMSDDQLRLVDTCALLDSNVLGALGRPSAPEPVDSSVCSTKITADGGRQAALSIGVGTAVASATPETTAGVLAGREVLATSDAPRACARTLLVRTEPKLGIATTVSNFDGDPCTLAMKTLRAIVLRLVTEPPQAALPRRSVVRIDPCASLDSSVLSSAVAGPAVRPAETDIHTCTWAGDTVAVTIRTTETQRMDNDPQYRLIQVEGNPMVADFTAARVVAPDGTCATARVQQATTENRAEIIQATAQPISVNARDSACAITERILVAVIDRLENT</sequence>
<dbReference type="InterPro" id="IPR000719">
    <property type="entry name" value="Prot_kinase_dom"/>
</dbReference>
<dbReference type="InterPro" id="IPR017441">
    <property type="entry name" value="Protein_kinase_ATP_BS"/>
</dbReference>
<feature type="domain" description="Protein kinase" evidence="6">
    <location>
        <begin position="15"/>
        <end position="267"/>
    </location>
</feature>
<dbReference type="GO" id="GO:0004674">
    <property type="term" value="F:protein serine/threonine kinase activity"/>
    <property type="evidence" value="ECO:0007669"/>
    <property type="project" value="UniProtKB-EC"/>
</dbReference>
<comment type="caution">
    <text evidence="7">The sequence shown here is derived from an EMBL/GenBank/DDBJ whole genome shotgun (WGS) entry which is preliminary data.</text>
</comment>
<dbReference type="OrthoDB" id="9762169at2"/>
<dbReference type="PANTHER" id="PTHR43289:SF34">
    <property type="entry name" value="SERINE_THREONINE-PROTEIN KINASE YBDM-RELATED"/>
    <property type="match status" value="1"/>
</dbReference>
<protein>
    <submittedName>
        <fullName evidence="7">Serine/threonine-protein kinase PknD</fullName>
        <ecNumber evidence="7">2.7.11.1</ecNumber>
    </submittedName>
</protein>
<dbReference type="Gene3D" id="3.30.200.20">
    <property type="entry name" value="Phosphorylase Kinase, domain 1"/>
    <property type="match status" value="1"/>
</dbReference>
<evidence type="ECO:0000256" key="2">
    <source>
        <dbReference type="ARBA" id="ARBA00022741"/>
    </source>
</evidence>
<gene>
    <name evidence="7" type="primary">pknD_19</name>
    <name evidence="7" type="ORF">NRB56_59150</name>
</gene>
<dbReference type="EC" id="2.7.11.1" evidence="7"/>
<evidence type="ECO:0000313" key="8">
    <source>
        <dbReference type="Proteomes" id="UP000431401"/>
    </source>
</evidence>
<evidence type="ECO:0000256" key="3">
    <source>
        <dbReference type="ARBA" id="ARBA00022777"/>
    </source>
</evidence>